<dbReference type="InterPro" id="IPR046342">
    <property type="entry name" value="CBS_dom_sf"/>
</dbReference>
<keyword evidence="7 10" id="KW-0129">CBS domain</keyword>
<feature type="transmembrane region" description="Helical" evidence="11">
    <location>
        <begin position="469"/>
        <end position="488"/>
    </location>
</feature>
<reference evidence="14 15" key="1">
    <citation type="submission" date="2024-10" db="EMBL/GenBank/DDBJ databases">
        <title>Updated reference genomes for cyclostephanoid diatoms.</title>
        <authorList>
            <person name="Roberts W.R."/>
            <person name="Alverson A.J."/>
        </authorList>
    </citation>
    <scope>NUCLEOTIDE SEQUENCE [LARGE SCALE GENOMIC DNA]</scope>
    <source>
        <strain evidence="14 15">AJA276-08</strain>
    </source>
</reference>
<dbReference type="PROSITE" id="PS51371">
    <property type="entry name" value="CBS"/>
    <property type="match status" value="1"/>
</dbReference>
<evidence type="ECO:0000256" key="3">
    <source>
        <dbReference type="ARBA" id="ARBA00022692"/>
    </source>
</evidence>
<evidence type="ECO:0000313" key="15">
    <source>
        <dbReference type="Proteomes" id="UP001530315"/>
    </source>
</evidence>
<evidence type="ECO:0000256" key="12">
    <source>
        <dbReference type="SAM" id="MobiDB-lite"/>
    </source>
</evidence>
<dbReference type="AlphaFoldDB" id="A0ABD3PRL2"/>
<organism evidence="14 15">
    <name type="scientific">Stephanodiscus triporus</name>
    <dbReference type="NCBI Taxonomy" id="2934178"/>
    <lineage>
        <taxon>Eukaryota</taxon>
        <taxon>Sar</taxon>
        <taxon>Stramenopiles</taxon>
        <taxon>Ochrophyta</taxon>
        <taxon>Bacillariophyta</taxon>
        <taxon>Coscinodiscophyceae</taxon>
        <taxon>Thalassiosirophycidae</taxon>
        <taxon>Stephanodiscales</taxon>
        <taxon>Stephanodiscaceae</taxon>
        <taxon>Stephanodiscus</taxon>
    </lineage>
</organism>
<evidence type="ECO:0000256" key="5">
    <source>
        <dbReference type="ARBA" id="ARBA00022989"/>
    </source>
</evidence>
<feature type="compositionally biased region" description="Low complexity" evidence="12">
    <location>
        <begin position="1"/>
        <end position="26"/>
    </location>
</feature>
<feature type="transmembrane region" description="Helical" evidence="11">
    <location>
        <begin position="159"/>
        <end position="181"/>
    </location>
</feature>
<evidence type="ECO:0000256" key="11">
    <source>
        <dbReference type="RuleBase" id="RU361221"/>
    </source>
</evidence>
<comment type="caution">
    <text evidence="14">The sequence shown here is derived from an EMBL/GenBank/DDBJ whole genome shotgun (WGS) entry which is preliminary data.</text>
</comment>
<evidence type="ECO:0000256" key="4">
    <source>
        <dbReference type="ARBA" id="ARBA00022737"/>
    </source>
</evidence>
<protein>
    <recommendedName>
        <fullName evidence="11">Chloride channel protein</fullName>
    </recommendedName>
</protein>
<dbReference type="PRINTS" id="PR00762">
    <property type="entry name" value="CLCHANNEL"/>
</dbReference>
<dbReference type="PANTHER" id="PTHR11689:SF136">
    <property type="entry name" value="H(+)_CL(-) EXCHANGE TRANSPORTER 7"/>
    <property type="match status" value="1"/>
</dbReference>
<feature type="compositionally biased region" description="Acidic residues" evidence="12">
    <location>
        <begin position="46"/>
        <end position="58"/>
    </location>
</feature>
<feature type="domain" description="CBS" evidence="13">
    <location>
        <begin position="872"/>
        <end position="928"/>
    </location>
</feature>
<dbReference type="Gene3D" id="3.10.580.10">
    <property type="entry name" value="CBS-domain"/>
    <property type="match status" value="2"/>
</dbReference>
<dbReference type="GO" id="GO:0016020">
    <property type="term" value="C:membrane"/>
    <property type="evidence" value="ECO:0007669"/>
    <property type="project" value="UniProtKB-SubCell"/>
</dbReference>
<feature type="transmembrane region" description="Helical" evidence="11">
    <location>
        <begin position="660"/>
        <end position="684"/>
    </location>
</feature>
<evidence type="ECO:0000256" key="9">
    <source>
        <dbReference type="ARBA" id="ARBA00023214"/>
    </source>
</evidence>
<dbReference type="Gene3D" id="1.10.3080.10">
    <property type="entry name" value="Clc chloride channel"/>
    <property type="match status" value="1"/>
</dbReference>
<dbReference type="Pfam" id="PF00654">
    <property type="entry name" value="Voltage_CLC"/>
    <property type="match status" value="1"/>
</dbReference>
<evidence type="ECO:0000256" key="6">
    <source>
        <dbReference type="ARBA" id="ARBA00023065"/>
    </source>
</evidence>
<dbReference type="Proteomes" id="UP001530315">
    <property type="component" value="Unassembled WGS sequence"/>
</dbReference>
<evidence type="ECO:0000256" key="10">
    <source>
        <dbReference type="PROSITE-ProRule" id="PRU00703"/>
    </source>
</evidence>
<keyword evidence="9 11" id="KW-0868">Chloride</keyword>
<dbReference type="InterPro" id="IPR051280">
    <property type="entry name" value="Cl-channel/antiporter"/>
</dbReference>
<evidence type="ECO:0000259" key="13">
    <source>
        <dbReference type="PROSITE" id="PS51371"/>
    </source>
</evidence>
<dbReference type="CDD" id="cd04591">
    <property type="entry name" value="CBS_pair_voltage-gated_CLC_euk_bac"/>
    <property type="match status" value="1"/>
</dbReference>
<evidence type="ECO:0000256" key="8">
    <source>
        <dbReference type="ARBA" id="ARBA00023136"/>
    </source>
</evidence>
<dbReference type="SMART" id="SM00116">
    <property type="entry name" value="CBS"/>
    <property type="match status" value="2"/>
</dbReference>
<keyword evidence="4" id="KW-0677">Repeat</keyword>
<feature type="transmembrane region" description="Helical" evidence="11">
    <location>
        <begin position="380"/>
        <end position="404"/>
    </location>
</feature>
<feature type="transmembrane region" description="Helical" evidence="11">
    <location>
        <begin position="623"/>
        <end position="640"/>
    </location>
</feature>
<dbReference type="EMBL" id="JALLAZ020000650">
    <property type="protein sequence ID" value="KAL3790274.1"/>
    <property type="molecule type" value="Genomic_DNA"/>
</dbReference>
<dbReference type="SUPFAM" id="SSF54631">
    <property type="entry name" value="CBS-domain pair"/>
    <property type="match status" value="1"/>
</dbReference>
<feature type="transmembrane region" description="Helical" evidence="11">
    <location>
        <begin position="597"/>
        <end position="616"/>
    </location>
</feature>
<dbReference type="PROSITE" id="PS00018">
    <property type="entry name" value="EF_HAND_1"/>
    <property type="match status" value="1"/>
</dbReference>
<comment type="subcellular location">
    <subcellularLocation>
        <location evidence="1 11">Membrane</location>
        <topology evidence="1 11">Multi-pass membrane protein</topology>
    </subcellularLocation>
</comment>
<evidence type="ECO:0000256" key="1">
    <source>
        <dbReference type="ARBA" id="ARBA00004141"/>
    </source>
</evidence>
<dbReference type="GO" id="GO:0005254">
    <property type="term" value="F:chloride channel activity"/>
    <property type="evidence" value="ECO:0007669"/>
    <property type="project" value="UniProtKB-UniRule"/>
</dbReference>
<keyword evidence="6 11" id="KW-0406">Ion transport</keyword>
<keyword evidence="5 11" id="KW-1133">Transmembrane helix</keyword>
<evidence type="ECO:0000313" key="14">
    <source>
        <dbReference type="EMBL" id="KAL3790274.1"/>
    </source>
</evidence>
<feature type="compositionally biased region" description="Acidic residues" evidence="12">
    <location>
        <begin position="65"/>
        <end position="76"/>
    </location>
</feature>
<keyword evidence="15" id="KW-1185">Reference proteome</keyword>
<dbReference type="InterPro" id="IPR001807">
    <property type="entry name" value="ClC"/>
</dbReference>
<dbReference type="PANTHER" id="PTHR11689">
    <property type="entry name" value="CHLORIDE CHANNEL PROTEIN CLC FAMILY MEMBER"/>
    <property type="match status" value="1"/>
</dbReference>
<dbReference type="Pfam" id="PF00571">
    <property type="entry name" value="CBS"/>
    <property type="match status" value="1"/>
</dbReference>
<feature type="region of interest" description="Disordered" evidence="12">
    <location>
        <begin position="1"/>
        <end position="76"/>
    </location>
</feature>
<dbReference type="InterPro" id="IPR018247">
    <property type="entry name" value="EF_Hand_1_Ca_BS"/>
</dbReference>
<dbReference type="SUPFAM" id="SSF81340">
    <property type="entry name" value="Clc chloride channel"/>
    <property type="match status" value="1"/>
</dbReference>
<feature type="transmembrane region" description="Helical" evidence="11">
    <location>
        <begin position="267"/>
        <end position="287"/>
    </location>
</feature>
<dbReference type="InterPro" id="IPR014743">
    <property type="entry name" value="Cl-channel_core"/>
</dbReference>
<dbReference type="InterPro" id="IPR000644">
    <property type="entry name" value="CBS_dom"/>
</dbReference>
<keyword evidence="3 11" id="KW-0812">Transmembrane</keyword>
<keyword evidence="8 11" id="KW-0472">Membrane</keyword>
<gene>
    <name evidence="14" type="ORF">ACHAW5_011072</name>
</gene>
<evidence type="ECO:0000256" key="7">
    <source>
        <dbReference type="ARBA" id="ARBA00023122"/>
    </source>
</evidence>
<accession>A0ABD3PRL2</accession>
<proteinExistence type="inferred from homology"/>
<sequence>MMPSSQRQRQRGNDGQQAAAAAGSQAPPGGYDSIRALDLVSYNNDNDNDNDLGEEEYSDALSGGYDDDDDDDDDEYDLDSEAREYYNSGASELVTTVRGDGYGGGGHAHGIQATGASSLQSHNYEPDESEVWRAYVAQQHFSNRGQWWTTGKLRAMKRWMLTLVVGVVQAIIAVMCNFGVISLTEMKFDHVYDLLEQNRLSAMGKHAGSGAGGEDDGGDSYGFYTAYGQLDMNQDGIPDSEQQVSSLSSSDYDTSSRYWFNFGDSPFAALLFYQTIFVLAAAAFVWIEPVAGGSGVPEIKCFMNGIDLPRIVEFKTLVCRVVGVVFSVSSGLPVGKEGPMIHSGSVVAAVISQGRTKFWGVDTSFAKFSDFRNDREKRDFVACGAAAGIASAFGAPIGGVLLSLEEGASYWSTNLTWRAFFCAMITLGTLFVIGNEDSKWGQANLQKLFSLGEFTSIGDGSSNFSVWELFVFILIGCLGGLMGACFNAGCENMMLWRMKNVNYSKARRVVEIVLISFVCTTVSYVMPVLWGRCTELPTDMQDWTNQEKELVSNLVPFNCVPGKEYNEVASLYLTPADVAIRQLYHFRETGETDSSTFSSAALFLFFVPYITLAAVVFGTAVPAGLFVPSLLSGAAFGRLIGHLLHKLDHTSGTFADSGTYALIGSAAVLGGTARMTISLTVLLLEATGNMQYVLPLMLTVMSARFSGNVFNEGIYDIVIHLKHIPFLEPEVPTIAERHEIVAGQVMSTEVKCLRPVERVGIVYDLLKSVGHGNFPIVDTATSGTLYGTASRAMLCTLLQRRAFGQPHDVNNGHYHSNADGSADYAELLGPKRLSPLVQWDTIERVYPRYPTIDDVLLRPGDRNCWLDLRPYANTAPYTINETASIQRTYRLFRTLGLRFLCVVNHNNQVVGIISRVDLLPESLSDSIMRGRNAHMTRGVSR</sequence>
<comment type="caution">
    <text evidence="11">Lacks conserved residue(s) required for the propagation of feature annotation.</text>
</comment>
<evidence type="ECO:0000256" key="2">
    <source>
        <dbReference type="ARBA" id="ARBA00022448"/>
    </source>
</evidence>
<feature type="transmembrane region" description="Helical" evidence="11">
    <location>
        <begin position="509"/>
        <end position="530"/>
    </location>
</feature>
<name>A0ABD3PRL2_9STRA</name>
<comment type="similarity">
    <text evidence="11">Belongs to the chloride channel (TC 2.A.49) family.</text>
</comment>
<keyword evidence="2 11" id="KW-0813">Transport</keyword>